<dbReference type="RefSeq" id="WP_077130998.1">
    <property type="nucleotide sequence ID" value="NZ_CP014263.1"/>
</dbReference>
<dbReference type="GO" id="GO:0009279">
    <property type="term" value="C:cell outer membrane"/>
    <property type="evidence" value="ECO:0007669"/>
    <property type="project" value="UniProtKB-SubCell"/>
</dbReference>
<reference evidence="8 9" key="1">
    <citation type="submission" date="2016-01" db="EMBL/GenBank/DDBJ databases">
        <authorList>
            <person name="Oliw E.H."/>
        </authorList>
    </citation>
    <scope>NUCLEOTIDE SEQUENCE [LARGE SCALE GENOMIC DNA]</scope>
    <source>
        <strain evidence="8 9">DY10</strain>
    </source>
</reference>
<dbReference type="STRING" id="1178516.AWR27_09650"/>
<dbReference type="KEGG" id="smon:AWR27_09650"/>
<dbReference type="Gene3D" id="1.25.40.390">
    <property type="match status" value="1"/>
</dbReference>
<evidence type="ECO:0000256" key="2">
    <source>
        <dbReference type="ARBA" id="ARBA00006275"/>
    </source>
</evidence>
<protein>
    <submittedName>
        <fullName evidence="8">RagB/SusD family protein</fullName>
    </submittedName>
</protein>
<evidence type="ECO:0000259" key="7">
    <source>
        <dbReference type="Pfam" id="PF14322"/>
    </source>
</evidence>
<proteinExistence type="inferred from homology"/>
<evidence type="ECO:0000259" key="6">
    <source>
        <dbReference type="Pfam" id="PF07980"/>
    </source>
</evidence>
<evidence type="ECO:0000256" key="5">
    <source>
        <dbReference type="ARBA" id="ARBA00023237"/>
    </source>
</evidence>
<dbReference type="InterPro" id="IPR011990">
    <property type="entry name" value="TPR-like_helical_dom_sf"/>
</dbReference>
<feature type="domain" description="SusD-like N-terminal" evidence="7">
    <location>
        <begin position="26"/>
        <end position="223"/>
    </location>
</feature>
<keyword evidence="3" id="KW-0732">Signal</keyword>
<dbReference type="Pfam" id="PF07980">
    <property type="entry name" value="SusD_RagB"/>
    <property type="match status" value="1"/>
</dbReference>
<keyword evidence="4" id="KW-0472">Membrane</keyword>
<dbReference type="Proteomes" id="UP000187941">
    <property type="component" value="Chromosome"/>
</dbReference>
<comment type="similarity">
    <text evidence="2">Belongs to the SusD family.</text>
</comment>
<keyword evidence="9" id="KW-1185">Reference proteome</keyword>
<dbReference type="OrthoDB" id="636214at2"/>
<evidence type="ECO:0000313" key="9">
    <source>
        <dbReference type="Proteomes" id="UP000187941"/>
    </source>
</evidence>
<dbReference type="Pfam" id="PF14322">
    <property type="entry name" value="SusD-like_3"/>
    <property type="match status" value="1"/>
</dbReference>
<evidence type="ECO:0000313" key="8">
    <source>
        <dbReference type="EMBL" id="AQG79564.1"/>
    </source>
</evidence>
<keyword evidence="5" id="KW-0998">Cell outer membrane</keyword>
<feature type="domain" description="RagB/SusD" evidence="6">
    <location>
        <begin position="369"/>
        <end position="491"/>
    </location>
</feature>
<organism evidence="8 9">
    <name type="scientific">Spirosoma montaniterrae</name>
    <dbReference type="NCBI Taxonomy" id="1178516"/>
    <lineage>
        <taxon>Bacteria</taxon>
        <taxon>Pseudomonadati</taxon>
        <taxon>Bacteroidota</taxon>
        <taxon>Cytophagia</taxon>
        <taxon>Cytophagales</taxon>
        <taxon>Cytophagaceae</taxon>
        <taxon>Spirosoma</taxon>
    </lineage>
</organism>
<evidence type="ECO:0000256" key="1">
    <source>
        <dbReference type="ARBA" id="ARBA00004442"/>
    </source>
</evidence>
<sequence length="491" mass="56389">MKKTINYILTGLIVVGTLCLTGCKDFLKEEVFSQLAPENYLKTKEGLTSVLYETYAKAANMNSNNSIYVLGPQEFVTDILYQSGDNVEATIRNFREFNWDPTMDFLTQNWDSYYQCIRNANIIIENIPSSNLSATEKTVYEAEARFLRAVSYYKLYFFFGTVPLRTSSSQGLSLPRASEIELKQFIDTELKFALEKLPNPGAEVQKYRAHKAAAAGYLLKFYLNTKNWNEANTVSAQFLNSFKNYSLFPTYKDMFKVENKNNSEYIWVRPAFASSDRTTANSWSNVSFPDNFKSAPEIGLVFKSTWLNWPNEFRIYDKFYNTFEAGDKRKDLMITYYINTSDQRVELRGKDNIRSFKYWPDPNNVGAAHGNDIPEIRLADIFLSRAEALNEINGPGPEAIQLVNQVRARAGLVNLKLESITTKEAFRELILLERGHEFFNEGHRRMDLIRTGKFISDAQARGKNAQPFHLVFPIPQVVIDSDPVIQQNPNY</sequence>
<name>A0A1P9WW08_9BACT</name>
<dbReference type="InterPro" id="IPR012944">
    <property type="entry name" value="SusD_RagB_dom"/>
</dbReference>
<evidence type="ECO:0000256" key="4">
    <source>
        <dbReference type="ARBA" id="ARBA00023136"/>
    </source>
</evidence>
<accession>A0A1P9WW08</accession>
<evidence type="ECO:0000256" key="3">
    <source>
        <dbReference type="ARBA" id="ARBA00022729"/>
    </source>
</evidence>
<dbReference type="EMBL" id="CP014263">
    <property type="protein sequence ID" value="AQG79564.1"/>
    <property type="molecule type" value="Genomic_DNA"/>
</dbReference>
<dbReference type="AlphaFoldDB" id="A0A1P9WW08"/>
<dbReference type="InterPro" id="IPR033985">
    <property type="entry name" value="SusD-like_N"/>
</dbReference>
<dbReference type="SUPFAM" id="SSF48452">
    <property type="entry name" value="TPR-like"/>
    <property type="match status" value="1"/>
</dbReference>
<comment type="subcellular location">
    <subcellularLocation>
        <location evidence="1">Cell outer membrane</location>
    </subcellularLocation>
</comment>
<gene>
    <name evidence="8" type="ORF">AWR27_09650</name>
</gene>